<feature type="domain" description="EamA" evidence="7">
    <location>
        <begin position="142"/>
        <end position="272"/>
    </location>
</feature>
<evidence type="ECO:0000313" key="10">
    <source>
        <dbReference type="Proteomes" id="UP000256877"/>
    </source>
</evidence>
<dbReference type="Proteomes" id="UP000257123">
    <property type="component" value="Unassembled WGS sequence"/>
</dbReference>
<name>A0A371R4Q4_9CREN</name>
<evidence type="ECO:0000313" key="9">
    <source>
        <dbReference type="EMBL" id="RFA99072.1"/>
    </source>
</evidence>
<dbReference type="RefSeq" id="WP_116421211.1">
    <property type="nucleotide sequence ID" value="NZ_NMUE01000019.1"/>
</dbReference>
<gene>
    <name evidence="8" type="ORF">CGL51_07040</name>
    <name evidence="9" type="ORF">CGL52_05600</name>
</gene>
<evidence type="ECO:0000256" key="1">
    <source>
        <dbReference type="ARBA" id="ARBA00004651"/>
    </source>
</evidence>
<dbReference type="InterPro" id="IPR000620">
    <property type="entry name" value="EamA_dom"/>
</dbReference>
<feature type="transmembrane region" description="Helical" evidence="6">
    <location>
        <begin position="202"/>
        <end position="220"/>
    </location>
</feature>
<dbReference type="SUPFAM" id="SSF103481">
    <property type="entry name" value="Multidrug resistance efflux transporter EmrE"/>
    <property type="match status" value="2"/>
</dbReference>
<comment type="caution">
    <text evidence="9">The sequence shown here is derived from an EMBL/GenBank/DDBJ whole genome shotgun (WGS) entry which is preliminary data.</text>
</comment>
<sequence length="294" mass="30791">MVLPGLFSAITAATIWALVIFLYKKYMESLGAVVVNFSRLFYVSTLMSPVLILITPSQGLWAAAFSGIITLLVGDSLYFYAIHKVGGSIAAPLTYTYIIIAQYFALLLGEQVTPLLIVSSLLIVLGVSLLTRGGGAKLSAAGVGAALLAALMWSLGMTAIKLAALQGVSPIIIAYIRALSAGLLLGLYLWAKGRLKVVKSPVFAIASLLDLGAGSALFAYSVERVGLALSTILVSIAPLITQLFAKISGLERLTYRQMLGAVVIFLAIVLAVSSIQSLPLTVPTTKSGTSNSPP</sequence>
<evidence type="ECO:0000256" key="4">
    <source>
        <dbReference type="ARBA" id="ARBA00022989"/>
    </source>
</evidence>
<evidence type="ECO:0000256" key="2">
    <source>
        <dbReference type="ARBA" id="ARBA00022475"/>
    </source>
</evidence>
<proteinExistence type="predicted"/>
<reference evidence="10 11" key="1">
    <citation type="submission" date="2017-07" db="EMBL/GenBank/DDBJ databases">
        <title>Draft genome sequence of aerobic hyperthermophilic archaea, Pyrobaculum aerophilum YKB31 and YKB32.</title>
        <authorList>
            <person name="Mochizuki T."/>
            <person name="Berliner A.J."/>
            <person name="Yoshida-Takashima Y."/>
            <person name="Takaki Y."/>
            <person name="Nunoura T."/>
            <person name="Takai K."/>
        </authorList>
    </citation>
    <scope>NUCLEOTIDE SEQUENCE [LARGE SCALE GENOMIC DNA]</scope>
    <source>
        <strain evidence="8 11">YKB31</strain>
        <strain evidence="9 10">YKB32</strain>
    </source>
</reference>
<feature type="transmembrane region" description="Helical" evidence="6">
    <location>
        <begin position="257"/>
        <end position="278"/>
    </location>
</feature>
<dbReference type="Pfam" id="PF00892">
    <property type="entry name" value="EamA"/>
    <property type="match status" value="2"/>
</dbReference>
<accession>A0A371R4Q4</accession>
<dbReference type="EMBL" id="NMUE01000019">
    <property type="protein sequence ID" value="RFA95746.1"/>
    <property type="molecule type" value="Genomic_DNA"/>
</dbReference>
<feature type="transmembrane region" description="Helical" evidence="6">
    <location>
        <begin position="138"/>
        <end position="160"/>
    </location>
</feature>
<feature type="transmembrane region" description="Helical" evidence="6">
    <location>
        <begin position="6"/>
        <end position="23"/>
    </location>
</feature>
<keyword evidence="3 6" id="KW-0812">Transmembrane</keyword>
<organism evidence="9 10">
    <name type="scientific">Pyrobaculum aerophilum</name>
    <dbReference type="NCBI Taxonomy" id="13773"/>
    <lineage>
        <taxon>Archaea</taxon>
        <taxon>Thermoproteota</taxon>
        <taxon>Thermoprotei</taxon>
        <taxon>Thermoproteales</taxon>
        <taxon>Thermoproteaceae</taxon>
        <taxon>Pyrobaculum</taxon>
    </lineage>
</organism>
<dbReference type="PANTHER" id="PTHR32322:SF18">
    <property type="entry name" value="S-ADENOSYLMETHIONINE_S-ADENOSYLHOMOCYSTEINE TRANSPORTER"/>
    <property type="match status" value="1"/>
</dbReference>
<feature type="transmembrane region" description="Helical" evidence="6">
    <location>
        <begin position="30"/>
        <end position="54"/>
    </location>
</feature>
<comment type="subcellular location">
    <subcellularLocation>
        <location evidence="1">Cell membrane</location>
        <topology evidence="1">Multi-pass membrane protein</topology>
    </subcellularLocation>
</comment>
<evidence type="ECO:0000256" key="6">
    <source>
        <dbReference type="SAM" id="Phobius"/>
    </source>
</evidence>
<feature type="transmembrane region" description="Helical" evidence="6">
    <location>
        <begin position="172"/>
        <end position="190"/>
    </location>
</feature>
<dbReference type="PANTHER" id="PTHR32322">
    <property type="entry name" value="INNER MEMBRANE TRANSPORTER"/>
    <property type="match status" value="1"/>
</dbReference>
<feature type="transmembrane region" description="Helical" evidence="6">
    <location>
        <begin position="112"/>
        <end position="131"/>
    </location>
</feature>
<evidence type="ECO:0000256" key="5">
    <source>
        <dbReference type="ARBA" id="ARBA00023136"/>
    </source>
</evidence>
<evidence type="ECO:0000313" key="8">
    <source>
        <dbReference type="EMBL" id="RFA95746.1"/>
    </source>
</evidence>
<dbReference type="EMBL" id="NMUF01000011">
    <property type="protein sequence ID" value="RFA99072.1"/>
    <property type="molecule type" value="Genomic_DNA"/>
</dbReference>
<evidence type="ECO:0000313" key="11">
    <source>
        <dbReference type="Proteomes" id="UP000257123"/>
    </source>
</evidence>
<feature type="domain" description="EamA" evidence="7">
    <location>
        <begin position="4"/>
        <end position="131"/>
    </location>
</feature>
<dbReference type="GO" id="GO:0005886">
    <property type="term" value="C:plasma membrane"/>
    <property type="evidence" value="ECO:0007669"/>
    <property type="project" value="UniProtKB-SubCell"/>
</dbReference>
<evidence type="ECO:0000256" key="3">
    <source>
        <dbReference type="ARBA" id="ARBA00022692"/>
    </source>
</evidence>
<feature type="transmembrane region" description="Helical" evidence="6">
    <location>
        <begin position="89"/>
        <end position="106"/>
    </location>
</feature>
<dbReference type="OrthoDB" id="29149at2157"/>
<dbReference type="AlphaFoldDB" id="A0A371R4Q4"/>
<feature type="transmembrane region" description="Helical" evidence="6">
    <location>
        <begin position="226"/>
        <end position="245"/>
    </location>
</feature>
<keyword evidence="2" id="KW-1003">Cell membrane</keyword>
<keyword evidence="5 6" id="KW-0472">Membrane</keyword>
<evidence type="ECO:0000259" key="7">
    <source>
        <dbReference type="Pfam" id="PF00892"/>
    </source>
</evidence>
<keyword evidence="4 6" id="KW-1133">Transmembrane helix</keyword>
<protein>
    <submittedName>
        <fullName evidence="9">EamA family transporter</fullName>
    </submittedName>
</protein>
<dbReference type="InterPro" id="IPR050638">
    <property type="entry name" value="AA-Vitamin_Transporters"/>
</dbReference>
<dbReference type="Proteomes" id="UP000256877">
    <property type="component" value="Unassembled WGS sequence"/>
</dbReference>
<dbReference type="InterPro" id="IPR037185">
    <property type="entry name" value="EmrE-like"/>
</dbReference>
<feature type="transmembrane region" description="Helical" evidence="6">
    <location>
        <begin position="60"/>
        <end position="82"/>
    </location>
</feature>